<dbReference type="InterPro" id="IPR006447">
    <property type="entry name" value="Myb_dom_plants"/>
</dbReference>
<evidence type="ECO:0000259" key="5">
    <source>
        <dbReference type="PROSITE" id="PS51294"/>
    </source>
</evidence>
<dbReference type="InterPro" id="IPR046955">
    <property type="entry name" value="PHR1-like"/>
</dbReference>
<dbReference type="Proteomes" id="UP000036987">
    <property type="component" value="Unassembled WGS sequence"/>
</dbReference>
<dbReference type="InterPro" id="IPR017930">
    <property type="entry name" value="Myb_dom"/>
</dbReference>
<dbReference type="InterPro" id="IPR025756">
    <property type="entry name" value="Myb_CC_LHEQLE"/>
</dbReference>
<dbReference type="GO" id="GO:0003700">
    <property type="term" value="F:DNA-binding transcription factor activity"/>
    <property type="evidence" value="ECO:0007669"/>
    <property type="project" value="InterPro"/>
</dbReference>
<keyword evidence="3" id="KW-0804">Transcription</keyword>
<sequence length="347" mass="39496">MYHHRGKNISSRLSFGHDRHLFLQDSNAQCDNGLVLSTDAKPRLKWTPELHDRFVDAVNQLGGPDKATPKTVMRLMGIPGLTLYHLKSHLQKYRLGKNLHAQSNGVTKTGASILASSERTSPEISGTLILNKNQINNKSLQISEALQMQIEVQQRLHEQLEVQRHLQLRIEAQGKYLHSVLEKAQETLGYQNLGSAGLEAIKETFLVSNDDRLNTAFQPSMVDLQKLKTQTPAASECQLDSCLTSCDHKDVSHMSNVKMSLKICDKQQDNNDDIINQRKTTKEEDIRIMQHQHQPWLPEKMKNSKGFKLHIMPEPQLDLNCRSQNDDVQTSKHFDLNGLFELELLEK</sequence>
<dbReference type="Pfam" id="PF00249">
    <property type="entry name" value="Myb_DNA-binding"/>
    <property type="match status" value="1"/>
</dbReference>
<protein>
    <recommendedName>
        <fullName evidence="5">HTH myb-type domain-containing protein</fullName>
    </recommendedName>
</protein>
<dbReference type="AlphaFoldDB" id="A0A0K9Q001"/>
<reference evidence="7" key="1">
    <citation type="journal article" date="2016" name="Nature">
        <title>The genome of the seagrass Zostera marina reveals angiosperm adaptation to the sea.</title>
        <authorList>
            <person name="Olsen J.L."/>
            <person name="Rouze P."/>
            <person name="Verhelst B."/>
            <person name="Lin Y.-C."/>
            <person name="Bayer T."/>
            <person name="Collen J."/>
            <person name="Dattolo E."/>
            <person name="De Paoli E."/>
            <person name="Dittami S."/>
            <person name="Maumus F."/>
            <person name="Michel G."/>
            <person name="Kersting A."/>
            <person name="Lauritano C."/>
            <person name="Lohaus R."/>
            <person name="Toepel M."/>
            <person name="Tonon T."/>
            <person name="Vanneste K."/>
            <person name="Amirebrahimi M."/>
            <person name="Brakel J."/>
            <person name="Bostroem C."/>
            <person name="Chovatia M."/>
            <person name="Grimwood J."/>
            <person name="Jenkins J.W."/>
            <person name="Jueterbock A."/>
            <person name="Mraz A."/>
            <person name="Stam W.T."/>
            <person name="Tice H."/>
            <person name="Bornberg-Bauer E."/>
            <person name="Green P.J."/>
            <person name="Pearson G.A."/>
            <person name="Procaccini G."/>
            <person name="Duarte C.M."/>
            <person name="Schmutz J."/>
            <person name="Reusch T.B.H."/>
            <person name="Van de Peer Y."/>
        </authorList>
    </citation>
    <scope>NUCLEOTIDE SEQUENCE [LARGE SCALE GENOMIC DNA]</scope>
    <source>
        <strain evidence="7">cv. Finnish</strain>
    </source>
</reference>
<accession>A0A0K9Q001</accession>
<keyword evidence="2" id="KW-0238">DNA-binding</keyword>
<dbReference type="PANTHER" id="PTHR31499:SF2">
    <property type="entry name" value="MYB-RELATED PROTEIN 2"/>
    <property type="match status" value="1"/>
</dbReference>
<keyword evidence="7" id="KW-1185">Reference proteome</keyword>
<dbReference type="NCBIfam" id="TIGR01557">
    <property type="entry name" value="myb_SHAQKYF"/>
    <property type="match status" value="1"/>
</dbReference>
<dbReference type="SUPFAM" id="SSF46689">
    <property type="entry name" value="Homeodomain-like"/>
    <property type="match status" value="1"/>
</dbReference>
<evidence type="ECO:0000256" key="3">
    <source>
        <dbReference type="ARBA" id="ARBA00023163"/>
    </source>
</evidence>
<evidence type="ECO:0000313" key="6">
    <source>
        <dbReference type="EMBL" id="KMZ73827.1"/>
    </source>
</evidence>
<dbReference type="PROSITE" id="PS51294">
    <property type="entry name" value="HTH_MYB"/>
    <property type="match status" value="1"/>
</dbReference>
<dbReference type="PANTHER" id="PTHR31499">
    <property type="entry name" value="MYB FAMILY TRANSCRIPTION FACTOR PHL11"/>
    <property type="match status" value="1"/>
</dbReference>
<dbReference type="STRING" id="29655.A0A0K9Q001"/>
<proteinExistence type="predicted"/>
<evidence type="ECO:0000313" key="7">
    <source>
        <dbReference type="Proteomes" id="UP000036987"/>
    </source>
</evidence>
<dbReference type="InterPro" id="IPR009057">
    <property type="entry name" value="Homeodomain-like_sf"/>
</dbReference>
<dbReference type="InterPro" id="IPR001005">
    <property type="entry name" value="SANT/Myb"/>
</dbReference>
<evidence type="ECO:0000256" key="1">
    <source>
        <dbReference type="ARBA" id="ARBA00023015"/>
    </source>
</evidence>
<dbReference type="FunFam" id="1.10.10.60:FF:000002">
    <property type="entry name" value="Myb family transcription factor"/>
    <property type="match status" value="1"/>
</dbReference>
<keyword evidence="1" id="KW-0805">Transcription regulation</keyword>
<dbReference type="OrthoDB" id="551907at2759"/>
<dbReference type="Gene3D" id="1.10.10.60">
    <property type="entry name" value="Homeodomain-like"/>
    <property type="match status" value="1"/>
</dbReference>
<gene>
    <name evidence="6" type="ORF">ZOSMA_13G00280</name>
</gene>
<keyword evidence="4" id="KW-0539">Nucleus</keyword>
<name>A0A0K9Q001_ZOSMR</name>
<comment type="caution">
    <text evidence="6">The sequence shown here is derived from an EMBL/GenBank/DDBJ whole genome shotgun (WGS) entry which is preliminary data.</text>
</comment>
<dbReference type="Pfam" id="PF14379">
    <property type="entry name" value="Myb_CC_LHEQLE"/>
    <property type="match status" value="1"/>
</dbReference>
<organism evidence="6 7">
    <name type="scientific">Zostera marina</name>
    <name type="common">Eelgrass</name>
    <dbReference type="NCBI Taxonomy" id="29655"/>
    <lineage>
        <taxon>Eukaryota</taxon>
        <taxon>Viridiplantae</taxon>
        <taxon>Streptophyta</taxon>
        <taxon>Embryophyta</taxon>
        <taxon>Tracheophyta</taxon>
        <taxon>Spermatophyta</taxon>
        <taxon>Magnoliopsida</taxon>
        <taxon>Liliopsida</taxon>
        <taxon>Zosteraceae</taxon>
        <taxon>Zostera</taxon>
    </lineage>
</organism>
<dbReference type="EMBL" id="LFYR01000514">
    <property type="protein sequence ID" value="KMZ73827.1"/>
    <property type="molecule type" value="Genomic_DNA"/>
</dbReference>
<evidence type="ECO:0000256" key="4">
    <source>
        <dbReference type="ARBA" id="ARBA00023242"/>
    </source>
</evidence>
<evidence type="ECO:0000256" key="2">
    <source>
        <dbReference type="ARBA" id="ARBA00023125"/>
    </source>
</evidence>
<dbReference type="GO" id="GO:0003677">
    <property type="term" value="F:DNA binding"/>
    <property type="evidence" value="ECO:0007669"/>
    <property type="project" value="UniProtKB-KW"/>
</dbReference>
<feature type="domain" description="HTH myb-type" evidence="5">
    <location>
        <begin position="38"/>
        <end position="98"/>
    </location>
</feature>